<organism evidence="10 11">
    <name type="scientific">Cryobacterium sandaracinum</name>
    <dbReference type="NCBI Taxonomy" id="1259247"/>
    <lineage>
        <taxon>Bacteria</taxon>
        <taxon>Bacillati</taxon>
        <taxon>Actinomycetota</taxon>
        <taxon>Actinomycetes</taxon>
        <taxon>Micrococcales</taxon>
        <taxon>Microbacteriaceae</taxon>
        <taxon>Cryobacterium</taxon>
    </lineage>
</organism>
<dbReference type="InterPro" id="IPR004840">
    <property type="entry name" value="Amino_acid_permease_CS"/>
</dbReference>
<comment type="subcellular location">
    <subcellularLocation>
        <location evidence="1">Membrane</location>
        <topology evidence="1">Multi-pass membrane protein</topology>
    </subcellularLocation>
</comment>
<keyword evidence="5 8" id="KW-1133">Transmembrane helix</keyword>
<accession>A0ABY2JKJ9</accession>
<dbReference type="PIRSF" id="PIRSF006060">
    <property type="entry name" value="AA_transporter"/>
    <property type="match status" value="1"/>
</dbReference>
<feature type="domain" description="Amino acid permease/ SLC12A" evidence="9">
    <location>
        <begin position="29"/>
        <end position="439"/>
    </location>
</feature>
<dbReference type="PANTHER" id="PTHR43495">
    <property type="entry name" value="GABA PERMEASE"/>
    <property type="match status" value="1"/>
</dbReference>
<gene>
    <name evidence="10" type="ORF">E3T25_03420</name>
</gene>
<evidence type="ECO:0000313" key="11">
    <source>
        <dbReference type="Proteomes" id="UP000297851"/>
    </source>
</evidence>
<evidence type="ECO:0000256" key="2">
    <source>
        <dbReference type="ARBA" id="ARBA00022448"/>
    </source>
</evidence>
<proteinExistence type="predicted"/>
<comment type="caution">
    <text evidence="10">The sequence shown here is derived from an EMBL/GenBank/DDBJ whole genome shotgun (WGS) entry which is preliminary data.</text>
</comment>
<feature type="compositionally biased region" description="Basic and acidic residues" evidence="7">
    <location>
        <begin position="1"/>
        <end position="11"/>
    </location>
</feature>
<feature type="region of interest" description="Disordered" evidence="7">
    <location>
        <begin position="1"/>
        <end position="23"/>
    </location>
</feature>
<dbReference type="InterPro" id="IPR004841">
    <property type="entry name" value="AA-permease/SLC12A_dom"/>
</dbReference>
<evidence type="ECO:0000256" key="6">
    <source>
        <dbReference type="ARBA" id="ARBA00023136"/>
    </source>
</evidence>
<feature type="transmembrane region" description="Helical" evidence="8">
    <location>
        <begin position="370"/>
        <end position="395"/>
    </location>
</feature>
<feature type="transmembrane region" description="Helical" evidence="8">
    <location>
        <begin position="213"/>
        <end position="235"/>
    </location>
</feature>
<feature type="transmembrane region" description="Helical" evidence="8">
    <location>
        <begin position="441"/>
        <end position="458"/>
    </location>
</feature>
<feature type="transmembrane region" description="Helical" evidence="8">
    <location>
        <begin position="346"/>
        <end position="364"/>
    </location>
</feature>
<keyword evidence="2" id="KW-0813">Transport</keyword>
<feature type="transmembrane region" description="Helical" evidence="8">
    <location>
        <begin position="256"/>
        <end position="275"/>
    </location>
</feature>
<reference evidence="10 11" key="1">
    <citation type="submission" date="2019-03" db="EMBL/GenBank/DDBJ databases">
        <title>Genomics of glacier-inhabiting Cryobacterium strains.</title>
        <authorList>
            <person name="Liu Q."/>
            <person name="Xin Y.-H."/>
        </authorList>
    </citation>
    <scope>NUCLEOTIDE SEQUENCE [LARGE SCALE GENOMIC DNA]</scope>
    <source>
        <strain evidence="10 11">TMT2-16</strain>
    </source>
</reference>
<dbReference type="EMBL" id="SOGO01000011">
    <property type="protein sequence ID" value="TFD05713.1"/>
    <property type="molecule type" value="Genomic_DNA"/>
</dbReference>
<keyword evidence="4" id="KW-0029">Amino-acid transport</keyword>
<sequence>MANETDTDRTAAKKGGGGQQLSKSLKPRHLSMIAIAGVIGAGLFVGSGAAIQQAGPGILVAYSAAGLLVILVMRMLGEMAAAHPETGSFSTYADKALGRWAGLSIGWLYAWFWIIVLGIEATAGAAIVHRWVPEVDQWVWALLLMVLLTGTNVASVKMFGEFEFWFASIKVAAIAVFLLLGVVAILGLMPGVAAPGLSNLTGNGGFFPSGSGAVLGGVLVVVFSFFGAEIATIAAGESENPVDAVKKAVKSTVWRILVFYIGSIAVVVTLLPWNSASVAKSPYVAVIELYGIPGAGTIMDIIVLTSVLSCLNSGLYTASRMLFSLSERGDAPPAWSKISVRGVPRAAVLSSTVVGFITVGLNYIAPDTVFLLLVNTSGAIALLVWLVIAVSQLILRRRMGTDAASRLSLKMWAFPYLTWLAIGAIVALLAGMAILERTRMELLMSLLLAGVVVGIGLWKYRGDRSAAHPVADASVSAEVKNDEAETLAPSGTAAVLK</sequence>
<dbReference type="PANTHER" id="PTHR43495:SF5">
    <property type="entry name" value="GAMMA-AMINOBUTYRIC ACID PERMEASE"/>
    <property type="match status" value="1"/>
</dbReference>
<evidence type="ECO:0000256" key="3">
    <source>
        <dbReference type="ARBA" id="ARBA00022692"/>
    </source>
</evidence>
<evidence type="ECO:0000256" key="5">
    <source>
        <dbReference type="ARBA" id="ARBA00022989"/>
    </source>
</evidence>
<evidence type="ECO:0000256" key="4">
    <source>
        <dbReference type="ARBA" id="ARBA00022970"/>
    </source>
</evidence>
<dbReference type="Gene3D" id="1.20.1740.10">
    <property type="entry name" value="Amino acid/polyamine transporter I"/>
    <property type="match status" value="1"/>
</dbReference>
<keyword evidence="6 8" id="KW-0472">Membrane</keyword>
<evidence type="ECO:0000256" key="1">
    <source>
        <dbReference type="ARBA" id="ARBA00004141"/>
    </source>
</evidence>
<feature type="transmembrane region" description="Helical" evidence="8">
    <location>
        <begin position="30"/>
        <end position="51"/>
    </location>
</feature>
<feature type="transmembrane region" description="Helical" evidence="8">
    <location>
        <begin position="139"/>
        <end position="159"/>
    </location>
</feature>
<dbReference type="Pfam" id="PF00324">
    <property type="entry name" value="AA_permease"/>
    <property type="match status" value="1"/>
</dbReference>
<feature type="transmembrane region" description="Helical" evidence="8">
    <location>
        <begin position="416"/>
        <end position="435"/>
    </location>
</feature>
<feature type="transmembrane region" description="Helical" evidence="8">
    <location>
        <begin position="97"/>
        <end position="119"/>
    </location>
</feature>
<dbReference type="RefSeq" id="WP_134372189.1">
    <property type="nucleotide sequence ID" value="NZ_SOGO01000011.1"/>
</dbReference>
<feature type="transmembrane region" description="Helical" evidence="8">
    <location>
        <begin position="295"/>
        <end position="318"/>
    </location>
</feature>
<keyword evidence="11" id="KW-1185">Reference proteome</keyword>
<name>A0ABY2JKJ9_9MICO</name>
<keyword evidence="3 8" id="KW-0812">Transmembrane</keyword>
<protein>
    <submittedName>
        <fullName evidence="10">Amino acid permease</fullName>
    </submittedName>
</protein>
<dbReference type="PROSITE" id="PS00218">
    <property type="entry name" value="AMINO_ACID_PERMEASE_1"/>
    <property type="match status" value="1"/>
</dbReference>
<feature type="transmembrane region" description="Helical" evidence="8">
    <location>
        <begin position="171"/>
        <end position="193"/>
    </location>
</feature>
<dbReference type="Proteomes" id="UP000297851">
    <property type="component" value="Unassembled WGS sequence"/>
</dbReference>
<evidence type="ECO:0000256" key="8">
    <source>
        <dbReference type="SAM" id="Phobius"/>
    </source>
</evidence>
<evidence type="ECO:0000256" key="7">
    <source>
        <dbReference type="SAM" id="MobiDB-lite"/>
    </source>
</evidence>
<evidence type="ECO:0000313" key="10">
    <source>
        <dbReference type="EMBL" id="TFD05713.1"/>
    </source>
</evidence>
<evidence type="ECO:0000259" key="9">
    <source>
        <dbReference type="Pfam" id="PF00324"/>
    </source>
</evidence>
<feature type="transmembrane region" description="Helical" evidence="8">
    <location>
        <begin position="57"/>
        <end position="76"/>
    </location>
</feature>